<gene>
    <name evidence="1" type="ORF">LNINA_LOCUS3603</name>
</gene>
<accession>A0AAV1J4N4</accession>
<comment type="caution">
    <text evidence="1">The sequence shown here is derived from an EMBL/GenBank/DDBJ whole genome shotgun (WGS) entry which is preliminary data.</text>
</comment>
<dbReference type="Proteomes" id="UP001497472">
    <property type="component" value="Unassembled WGS sequence"/>
</dbReference>
<evidence type="ECO:0000313" key="2">
    <source>
        <dbReference type="Proteomes" id="UP001497472"/>
    </source>
</evidence>
<evidence type="ECO:0000313" key="1">
    <source>
        <dbReference type="EMBL" id="CAK1543808.1"/>
    </source>
</evidence>
<protein>
    <submittedName>
        <fullName evidence="1">Uncharacterized protein</fullName>
    </submittedName>
</protein>
<dbReference type="SUPFAM" id="SSF53335">
    <property type="entry name" value="S-adenosyl-L-methionine-dependent methyltransferases"/>
    <property type="match status" value="1"/>
</dbReference>
<reference evidence="1 2" key="1">
    <citation type="submission" date="2023-11" db="EMBL/GenBank/DDBJ databases">
        <authorList>
            <person name="Okamura Y."/>
        </authorList>
    </citation>
    <scope>NUCLEOTIDE SEQUENCE [LARGE SCALE GENOMIC DNA]</scope>
</reference>
<dbReference type="AlphaFoldDB" id="A0AAV1J4N4"/>
<dbReference type="InterPro" id="IPR029063">
    <property type="entry name" value="SAM-dependent_MTases_sf"/>
</dbReference>
<keyword evidence="2" id="KW-1185">Reference proteome</keyword>
<dbReference type="EMBL" id="CAVLEF010000005">
    <property type="protein sequence ID" value="CAK1543808.1"/>
    <property type="molecule type" value="Genomic_DNA"/>
</dbReference>
<organism evidence="1 2">
    <name type="scientific">Leptosia nina</name>
    <dbReference type="NCBI Taxonomy" id="320188"/>
    <lineage>
        <taxon>Eukaryota</taxon>
        <taxon>Metazoa</taxon>
        <taxon>Ecdysozoa</taxon>
        <taxon>Arthropoda</taxon>
        <taxon>Hexapoda</taxon>
        <taxon>Insecta</taxon>
        <taxon>Pterygota</taxon>
        <taxon>Neoptera</taxon>
        <taxon>Endopterygota</taxon>
        <taxon>Lepidoptera</taxon>
        <taxon>Glossata</taxon>
        <taxon>Ditrysia</taxon>
        <taxon>Papilionoidea</taxon>
        <taxon>Pieridae</taxon>
        <taxon>Pierinae</taxon>
        <taxon>Leptosia</taxon>
    </lineage>
</organism>
<proteinExistence type="predicted"/>
<sequence>MEDTFVTSVLDLYQKGDWKNIVETYNKYPGRNKLLWVFPSEENFVFIRKTLKMLSCDRVLSIGCGSGLLEWMIFKATDIPVSGIEVDGTWWKCKYAPPTFIDLFITSPELDKDKTTIRVLTNCNKTAILFCYFNDGVAFKSYLKYFSGTVLIIIGPNKEGVHTSPKPFGDVSEEWTLYASQEVRDSSDFIAIYCKSDK</sequence>
<name>A0AAV1J4N4_9NEOP</name>